<evidence type="ECO:0000313" key="2">
    <source>
        <dbReference type="EMBL" id="ANH81744.1"/>
    </source>
</evidence>
<dbReference type="Proteomes" id="UP000077667">
    <property type="component" value="Chromosome"/>
</dbReference>
<dbReference type="InterPro" id="IPR010982">
    <property type="entry name" value="Lambda_DNA-bd_dom_sf"/>
</dbReference>
<proteinExistence type="predicted"/>
<dbReference type="Pfam" id="PF01381">
    <property type="entry name" value="HTH_3"/>
    <property type="match status" value="1"/>
</dbReference>
<dbReference type="PROSITE" id="PS50943">
    <property type="entry name" value="HTH_CROC1"/>
    <property type="match status" value="1"/>
</dbReference>
<organism evidence="2 3">
    <name type="scientific">Niabella ginsenosidivorans</name>
    <dbReference type="NCBI Taxonomy" id="1176587"/>
    <lineage>
        <taxon>Bacteria</taxon>
        <taxon>Pseudomonadati</taxon>
        <taxon>Bacteroidota</taxon>
        <taxon>Chitinophagia</taxon>
        <taxon>Chitinophagales</taxon>
        <taxon>Chitinophagaceae</taxon>
        <taxon>Niabella</taxon>
    </lineage>
</organism>
<reference evidence="2 3" key="1">
    <citation type="submission" date="2016-05" db="EMBL/GenBank/DDBJ databases">
        <title>Niabella ginsenosidivorans BS26 whole genome sequencing.</title>
        <authorList>
            <person name="Im W.T."/>
            <person name="Siddiqi M.Z."/>
        </authorList>
    </citation>
    <scope>NUCLEOTIDE SEQUENCE [LARGE SCALE GENOMIC DNA]</scope>
    <source>
        <strain evidence="2 3">BS26</strain>
    </source>
</reference>
<dbReference type="GO" id="GO:0003677">
    <property type="term" value="F:DNA binding"/>
    <property type="evidence" value="ECO:0007669"/>
    <property type="project" value="InterPro"/>
</dbReference>
<evidence type="ECO:0000313" key="3">
    <source>
        <dbReference type="Proteomes" id="UP000077667"/>
    </source>
</evidence>
<dbReference type="RefSeq" id="WP_067756637.1">
    <property type="nucleotide sequence ID" value="NZ_CP015772.1"/>
</dbReference>
<dbReference type="SUPFAM" id="SSF47413">
    <property type="entry name" value="lambda repressor-like DNA-binding domains"/>
    <property type="match status" value="1"/>
</dbReference>
<sequence>MKIKSNKEYKETLHKVYKLMNKGEKKLTAAEKERLEQMAKAAEYYEDHVLKIMPLPVTVVSVVQEKIEELDIPQVKLSKMLNIGTSKLSQILNGKRKPDVPFLKAVHEKLNIDGNLLLEKV</sequence>
<dbReference type="OrthoDB" id="961302at2"/>
<dbReference type="InterPro" id="IPR001387">
    <property type="entry name" value="Cro/C1-type_HTH"/>
</dbReference>
<gene>
    <name evidence="2" type="ORF">A8C56_12815</name>
</gene>
<evidence type="ECO:0000259" key="1">
    <source>
        <dbReference type="PROSITE" id="PS50943"/>
    </source>
</evidence>
<keyword evidence="3" id="KW-1185">Reference proteome</keyword>
<dbReference type="KEGG" id="nia:A8C56_12815"/>
<name>A0A1A9I5B3_9BACT</name>
<dbReference type="CDD" id="cd00093">
    <property type="entry name" value="HTH_XRE"/>
    <property type="match status" value="1"/>
</dbReference>
<feature type="domain" description="HTH cro/C1-type" evidence="1">
    <location>
        <begin position="63"/>
        <end position="117"/>
    </location>
</feature>
<dbReference type="AlphaFoldDB" id="A0A1A9I5B3"/>
<dbReference type="STRING" id="1176587.A8C56_12815"/>
<dbReference type="EMBL" id="CP015772">
    <property type="protein sequence ID" value="ANH81744.1"/>
    <property type="molecule type" value="Genomic_DNA"/>
</dbReference>
<dbReference type="Gene3D" id="1.10.260.40">
    <property type="entry name" value="lambda repressor-like DNA-binding domains"/>
    <property type="match status" value="1"/>
</dbReference>
<accession>A0A1A9I5B3</accession>
<dbReference type="SMART" id="SM00530">
    <property type="entry name" value="HTH_XRE"/>
    <property type="match status" value="1"/>
</dbReference>
<protein>
    <recommendedName>
        <fullName evidence="1">HTH cro/C1-type domain-containing protein</fullName>
    </recommendedName>
</protein>